<evidence type="ECO:0000256" key="2">
    <source>
        <dbReference type="ARBA" id="ARBA00022475"/>
    </source>
</evidence>
<feature type="non-terminal residue" evidence="11">
    <location>
        <position position="1"/>
    </location>
</feature>
<evidence type="ECO:0000259" key="10">
    <source>
        <dbReference type="PROSITE" id="PS50262"/>
    </source>
</evidence>
<keyword evidence="3 9" id="KW-0812">Transmembrane</keyword>
<dbReference type="GO" id="GO:0005886">
    <property type="term" value="C:plasma membrane"/>
    <property type="evidence" value="ECO:0007669"/>
    <property type="project" value="UniProtKB-SubCell"/>
</dbReference>
<evidence type="ECO:0000256" key="9">
    <source>
        <dbReference type="SAM" id="Phobius"/>
    </source>
</evidence>
<evidence type="ECO:0000256" key="4">
    <source>
        <dbReference type="ARBA" id="ARBA00022989"/>
    </source>
</evidence>
<evidence type="ECO:0000256" key="8">
    <source>
        <dbReference type="ARBA" id="ARBA00023224"/>
    </source>
</evidence>
<feature type="domain" description="G-protein coupled receptors family 1 profile" evidence="10">
    <location>
        <begin position="84"/>
        <end position="340"/>
    </location>
</feature>
<name>A0AAN5I9J6_9BILA</name>
<reference evidence="12" key="1">
    <citation type="submission" date="2022-10" db="EMBL/GenBank/DDBJ databases">
        <title>Genome assembly of Pristionchus species.</title>
        <authorList>
            <person name="Yoshida K."/>
            <person name="Sommer R.J."/>
        </authorList>
    </citation>
    <scope>NUCLEOTIDE SEQUENCE [LARGE SCALE GENOMIC DNA]</scope>
    <source>
        <strain evidence="12">RS5460</strain>
    </source>
</reference>
<dbReference type="PANTHER" id="PTHR24230">
    <property type="entry name" value="G-PROTEIN COUPLED RECEPTOR"/>
    <property type="match status" value="1"/>
</dbReference>
<keyword evidence="7" id="KW-0675">Receptor</keyword>
<sequence length="340" mass="38337">IPTRYKKTNEEGPFESSLTRCPYHSSRFLPSLISFRVMVETVNDSMDPLMDSLPSESVDITSKLFTDYINVFLQCAFVLIGLPVNISTLVYIVHKYRHARSFLLLLHINLNITDVLVLAVYSTGYVGWLITYEWRAGDLLCKIMRFSDVLIFSASSNIMVSIAVYRLCALRSPMWVSAVGHSRVPRIVLSAWAAALLIALPQLFFWRTSTAEFVLEDGVTQTATQCVSVWTANLNSNISLTERDHIIMMGYNMSQILLMFYIPLAIVATCYVLILRDIYSTLNVDGDESSVLYAAEITRLSSCGKKRSQAKPGDSSGVILQQRTLRGQDKFQRAKVRSLR</sequence>
<keyword evidence="5" id="KW-0297">G-protein coupled receptor</keyword>
<comment type="subcellular location">
    <subcellularLocation>
        <location evidence="1">Cell membrane</location>
        <topology evidence="1">Multi-pass membrane protein</topology>
    </subcellularLocation>
</comment>
<feature type="transmembrane region" description="Helical" evidence="9">
    <location>
        <begin position="256"/>
        <end position="274"/>
    </location>
</feature>
<feature type="transmembrane region" description="Helical" evidence="9">
    <location>
        <begin position="71"/>
        <end position="92"/>
    </location>
</feature>
<dbReference type="AlphaFoldDB" id="A0AAN5I9J6"/>
<dbReference type="Proteomes" id="UP001328107">
    <property type="component" value="Unassembled WGS sequence"/>
</dbReference>
<accession>A0AAN5I9J6</accession>
<feature type="transmembrane region" description="Helical" evidence="9">
    <location>
        <begin position="104"/>
        <end position="130"/>
    </location>
</feature>
<evidence type="ECO:0000256" key="6">
    <source>
        <dbReference type="ARBA" id="ARBA00023136"/>
    </source>
</evidence>
<dbReference type="SUPFAM" id="SSF81321">
    <property type="entry name" value="Family A G protein-coupled receptor-like"/>
    <property type="match status" value="1"/>
</dbReference>
<evidence type="ECO:0000313" key="11">
    <source>
        <dbReference type="EMBL" id="GMR56504.1"/>
    </source>
</evidence>
<dbReference type="InterPro" id="IPR017452">
    <property type="entry name" value="GPCR_Rhodpsn_7TM"/>
</dbReference>
<keyword evidence="2" id="KW-1003">Cell membrane</keyword>
<dbReference type="Gene3D" id="1.20.1070.10">
    <property type="entry name" value="Rhodopsin 7-helix transmembrane proteins"/>
    <property type="match status" value="1"/>
</dbReference>
<organism evidence="11 12">
    <name type="scientific">Pristionchus mayeri</name>
    <dbReference type="NCBI Taxonomy" id="1317129"/>
    <lineage>
        <taxon>Eukaryota</taxon>
        <taxon>Metazoa</taxon>
        <taxon>Ecdysozoa</taxon>
        <taxon>Nematoda</taxon>
        <taxon>Chromadorea</taxon>
        <taxon>Rhabditida</taxon>
        <taxon>Rhabditina</taxon>
        <taxon>Diplogasteromorpha</taxon>
        <taxon>Diplogasteroidea</taxon>
        <taxon>Neodiplogasteridae</taxon>
        <taxon>Pristionchus</taxon>
    </lineage>
</organism>
<feature type="transmembrane region" description="Helical" evidence="9">
    <location>
        <begin position="187"/>
        <end position="206"/>
    </location>
</feature>
<keyword evidence="8" id="KW-0807">Transducer</keyword>
<evidence type="ECO:0000256" key="5">
    <source>
        <dbReference type="ARBA" id="ARBA00023040"/>
    </source>
</evidence>
<feature type="non-terminal residue" evidence="11">
    <location>
        <position position="340"/>
    </location>
</feature>
<dbReference type="GO" id="GO:0008528">
    <property type="term" value="F:G protein-coupled peptide receptor activity"/>
    <property type="evidence" value="ECO:0007669"/>
    <property type="project" value="TreeGrafter"/>
</dbReference>
<dbReference type="InterPro" id="IPR000276">
    <property type="entry name" value="GPCR_Rhodpsn"/>
</dbReference>
<dbReference type="EMBL" id="BTRK01000006">
    <property type="protein sequence ID" value="GMR56504.1"/>
    <property type="molecule type" value="Genomic_DNA"/>
</dbReference>
<evidence type="ECO:0000256" key="7">
    <source>
        <dbReference type="ARBA" id="ARBA00023170"/>
    </source>
</evidence>
<keyword evidence="12" id="KW-1185">Reference proteome</keyword>
<dbReference type="PROSITE" id="PS50262">
    <property type="entry name" value="G_PROTEIN_RECEP_F1_2"/>
    <property type="match status" value="1"/>
</dbReference>
<evidence type="ECO:0000256" key="3">
    <source>
        <dbReference type="ARBA" id="ARBA00022692"/>
    </source>
</evidence>
<evidence type="ECO:0000313" key="12">
    <source>
        <dbReference type="Proteomes" id="UP001328107"/>
    </source>
</evidence>
<dbReference type="Pfam" id="PF00001">
    <property type="entry name" value="7tm_1"/>
    <property type="match status" value="1"/>
</dbReference>
<feature type="transmembrane region" description="Helical" evidence="9">
    <location>
        <begin position="150"/>
        <end position="167"/>
    </location>
</feature>
<dbReference type="GO" id="GO:0007218">
    <property type="term" value="P:neuropeptide signaling pathway"/>
    <property type="evidence" value="ECO:0007669"/>
    <property type="project" value="TreeGrafter"/>
</dbReference>
<comment type="caution">
    <text evidence="11">The sequence shown here is derived from an EMBL/GenBank/DDBJ whole genome shotgun (WGS) entry which is preliminary data.</text>
</comment>
<evidence type="ECO:0000256" key="1">
    <source>
        <dbReference type="ARBA" id="ARBA00004651"/>
    </source>
</evidence>
<keyword evidence="4 9" id="KW-1133">Transmembrane helix</keyword>
<dbReference type="PANTHER" id="PTHR24230:SF49">
    <property type="entry name" value="G-PROTEIN COUPLED RECEPTORS FAMILY 1 PROFILE DOMAIN-CONTAINING PROTEIN"/>
    <property type="match status" value="1"/>
</dbReference>
<dbReference type="PRINTS" id="PR00237">
    <property type="entry name" value="GPCRRHODOPSN"/>
</dbReference>
<protein>
    <recommendedName>
        <fullName evidence="10">G-protein coupled receptors family 1 profile domain-containing protein</fullName>
    </recommendedName>
</protein>
<proteinExistence type="predicted"/>
<gene>
    <name evidence="11" type="ORF">PMAYCL1PPCAC_26699</name>
</gene>
<keyword evidence="6 9" id="KW-0472">Membrane</keyword>